<gene>
    <name evidence="2" type="ORF">BJ965_001464</name>
</gene>
<keyword evidence="2" id="KW-0687">Ribonucleoprotein</keyword>
<dbReference type="EMBL" id="JACHMS010000001">
    <property type="protein sequence ID" value="MBB4711582.1"/>
    <property type="molecule type" value="Genomic_DNA"/>
</dbReference>
<dbReference type="AlphaFoldDB" id="A0A7W7DLM7"/>
<protein>
    <submittedName>
        <fullName evidence="2">Ribosomal protein S18 acetylase RimI-like enzyme</fullName>
    </submittedName>
</protein>
<comment type="caution">
    <text evidence="2">The sequence shown here is derived from an EMBL/GenBank/DDBJ whole genome shotgun (WGS) entry which is preliminary data.</text>
</comment>
<dbReference type="InterPro" id="IPR000182">
    <property type="entry name" value="GNAT_dom"/>
</dbReference>
<evidence type="ECO:0000259" key="1">
    <source>
        <dbReference type="PROSITE" id="PS51186"/>
    </source>
</evidence>
<dbReference type="PROSITE" id="PS51186">
    <property type="entry name" value="GNAT"/>
    <property type="match status" value="1"/>
</dbReference>
<keyword evidence="2" id="KW-0689">Ribosomal protein</keyword>
<accession>A0A7W7DLM7</accession>
<reference evidence="2 3" key="1">
    <citation type="submission" date="2020-08" db="EMBL/GenBank/DDBJ databases">
        <title>Sequencing the genomes of 1000 actinobacteria strains.</title>
        <authorList>
            <person name="Klenk H.-P."/>
        </authorList>
    </citation>
    <scope>NUCLEOTIDE SEQUENCE [LARGE SCALE GENOMIC DNA]</scope>
    <source>
        <strain evidence="2 3">DSM 40483</strain>
    </source>
</reference>
<dbReference type="InterPro" id="IPR016181">
    <property type="entry name" value="Acyl_CoA_acyltransferase"/>
</dbReference>
<keyword evidence="3" id="KW-1185">Reference proteome</keyword>
<dbReference type="CDD" id="cd04301">
    <property type="entry name" value="NAT_SF"/>
    <property type="match status" value="1"/>
</dbReference>
<name>A0A7W7DLM7_9ACTN</name>
<dbReference type="Pfam" id="PF00583">
    <property type="entry name" value="Acetyltransf_1"/>
    <property type="match status" value="1"/>
</dbReference>
<organism evidence="2 3">
    <name type="scientific">Streptomyces luteogriseus</name>
    <dbReference type="NCBI Taxonomy" id="68233"/>
    <lineage>
        <taxon>Bacteria</taxon>
        <taxon>Bacillati</taxon>
        <taxon>Actinomycetota</taxon>
        <taxon>Actinomycetes</taxon>
        <taxon>Kitasatosporales</taxon>
        <taxon>Streptomycetaceae</taxon>
        <taxon>Streptomyces</taxon>
    </lineage>
</organism>
<dbReference type="GO" id="GO:0005840">
    <property type="term" value="C:ribosome"/>
    <property type="evidence" value="ECO:0007669"/>
    <property type="project" value="UniProtKB-KW"/>
</dbReference>
<sequence>MDTTDPAALTLRRAGPADWTALAGTDPLAASGDEARRASIRRWCEAGLVTLAATARGPVGYAVLEYTFFEQGFLTLLSVAPDARRQGVATRLLTGVEAGCATPKLFTSTNVSNQPMQRLLLKAGWQPAGLVHGLDEGDPELFYLCPSANLSRSSTLRTFPDTVIGKESRIRTRLGTL</sequence>
<proteinExistence type="predicted"/>
<dbReference type="SUPFAM" id="SSF55729">
    <property type="entry name" value="Acyl-CoA N-acyltransferases (Nat)"/>
    <property type="match status" value="1"/>
</dbReference>
<feature type="domain" description="N-acetyltransferase" evidence="1">
    <location>
        <begin position="9"/>
        <end position="146"/>
    </location>
</feature>
<dbReference type="GeneID" id="95793480"/>
<dbReference type="GO" id="GO:0016747">
    <property type="term" value="F:acyltransferase activity, transferring groups other than amino-acyl groups"/>
    <property type="evidence" value="ECO:0007669"/>
    <property type="project" value="InterPro"/>
</dbReference>
<dbReference type="Proteomes" id="UP000565089">
    <property type="component" value="Unassembled WGS sequence"/>
</dbReference>
<dbReference type="RefSeq" id="WP_184907897.1">
    <property type="nucleotide sequence ID" value="NZ_JACHMS010000001.1"/>
</dbReference>
<evidence type="ECO:0000313" key="3">
    <source>
        <dbReference type="Proteomes" id="UP000565089"/>
    </source>
</evidence>
<dbReference type="Gene3D" id="3.40.630.30">
    <property type="match status" value="1"/>
</dbReference>
<evidence type="ECO:0000313" key="2">
    <source>
        <dbReference type="EMBL" id="MBB4711582.1"/>
    </source>
</evidence>